<comment type="catalytic activity">
    <reaction evidence="16">
        <text>(3S)-hydroxydecanoyl-CoA + NAD(+) = 3-oxodecanoyl-CoA + NADH + H(+)</text>
        <dbReference type="Rhea" id="RHEA:31187"/>
        <dbReference type="ChEBI" id="CHEBI:15378"/>
        <dbReference type="ChEBI" id="CHEBI:57540"/>
        <dbReference type="ChEBI" id="CHEBI:57945"/>
        <dbReference type="ChEBI" id="CHEBI:62548"/>
        <dbReference type="ChEBI" id="CHEBI:62616"/>
    </reaction>
</comment>
<dbReference type="Pfam" id="PF00725">
    <property type="entry name" value="3HCDH"/>
    <property type="match status" value="1"/>
</dbReference>
<keyword evidence="30" id="KW-1185">Reference proteome</keyword>
<comment type="catalytic activity">
    <reaction evidence="15">
        <text>a (3S)-3-hydroxyacyl-CoA + NAD(+) = a 3-oxoacyl-CoA + NADH + H(+)</text>
        <dbReference type="Rhea" id="RHEA:22432"/>
        <dbReference type="ChEBI" id="CHEBI:15378"/>
        <dbReference type="ChEBI" id="CHEBI:57318"/>
        <dbReference type="ChEBI" id="CHEBI:57540"/>
        <dbReference type="ChEBI" id="CHEBI:57945"/>
        <dbReference type="ChEBI" id="CHEBI:90726"/>
        <dbReference type="EC" id="1.1.1.35"/>
    </reaction>
</comment>
<evidence type="ECO:0000256" key="23">
    <source>
        <dbReference type="ARBA" id="ARBA00079904"/>
    </source>
</evidence>
<feature type="binding site" evidence="25">
    <location>
        <position position="126"/>
    </location>
    <ligand>
        <name>NAD(+)</name>
        <dbReference type="ChEBI" id="CHEBI:57540"/>
    </ligand>
</feature>
<dbReference type="GO" id="GO:0003857">
    <property type="term" value="F:(3S)-3-hydroxyacyl-CoA dehydrogenase (NAD+) activity"/>
    <property type="evidence" value="ECO:0007669"/>
    <property type="project" value="UniProtKB-EC"/>
</dbReference>
<keyword evidence="14" id="KW-0379">Hydroxylation</keyword>
<dbReference type="GO" id="GO:0070403">
    <property type="term" value="F:NAD+ binding"/>
    <property type="evidence" value="ECO:0007669"/>
    <property type="project" value="InterPro"/>
</dbReference>
<evidence type="ECO:0000256" key="6">
    <source>
        <dbReference type="ARBA" id="ARBA00022832"/>
    </source>
</evidence>
<evidence type="ECO:0000256" key="4">
    <source>
        <dbReference type="ARBA" id="ARBA00013000"/>
    </source>
</evidence>
<feature type="binding site" evidence="25">
    <location>
        <position position="148"/>
    </location>
    <ligand>
        <name>NAD(+)</name>
        <dbReference type="ChEBI" id="CHEBI:57540"/>
    </ligand>
</feature>
<evidence type="ECO:0000256" key="14">
    <source>
        <dbReference type="ARBA" id="ARBA00023278"/>
    </source>
</evidence>
<keyword evidence="5" id="KW-0221">Differentiation</keyword>
<dbReference type="GO" id="GO:0030154">
    <property type="term" value="P:cell differentiation"/>
    <property type="evidence" value="ECO:0007669"/>
    <property type="project" value="UniProtKB-KW"/>
</dbReference>
<evidence type="ECO:0000313" key="30">
    <source>
        <dbReference type="Proteomes" id="UP000318571"/>
    </source>
</evidence>
<accession>A0A553P283</accession>
<evidence type="ECO:0000256" key="3">
    <source>
        <dbReference type="ARBA" id="ARBA00009463"/>
    </source>
</evidence>
<feature type="site" description="Important for catalytic activity" evidence="24">
    <location>
        <position position="169"/>
    </location>
</feature>
<evidence type="ECO:0000259" key="28">
    <source>
        <dbReference type="Pfam" id="PF02737"/>
    </source>
</evidence>
<dbReference type="InterPro" id="IPR013328">
    <property type="entry name" value="6PGD_dom2"/>
</dbReference>
<evidence type="ECO:0000256" key="12">
    <source>
        <dbReference type="ARBA" id="ARBA00023098"/>
    </source>
</evidence>
<dbReference type="InterPro" id="IPR006176">
    <property type="entry name" value="3-OHacyl-CoA_DH_NAD-bd"/>
</dbReference>
<dbReference type="GO" id="GO:0006635">
    <property type="term" value="P:fatty acid beta-oxidation"/>
    <property type="evidence" value="ECO:0007669"/>
    <property type="project" value="TreeGrafter"/>
</dbReference>
<dbReference type="EC" id="1.1.1.35" evidence="4"/>
<evidence type="ECO:0000256" key="7">
    <source>
        <dbReference type="ARBA" id="ARBA00022871"/>
    </source>
</evidence>
<dbReference type="SUPFAM" id="SSF48179">
    <property type="entry name" value="6-phosphogluconate dehydrogenase C-terminal domain-like"/>
    <property type="match status" value="1"/>
</dbReference>
<evidence type="ECO:0000256" key="11">
    <source>
        <dbReference type="ARBA" id="ARBA00023027"/>
    </source>
</evidence>
<evidence type="ECO:0000256" key="22">
    <source>
        <dbReference type="ARBA" id="ARBA00077615"/>
    </source>
</evidence>
<feature type="binding site" evidence="26">
    <location>
        <position position="79"/>
    </location>
    <ligand>
        <name>CoA</name>
        <dbReference type="ChEBI" id="CHEBI:57287"/>
    </ligand>
</feature>
<dbReference type="SUPFAM" id="SSF51735">
    <property type="entry name" value="NAD(P)-binding Rossmann-fold domains"/>
    <property type="match status" value="1"/>
</dbReference>
<feature type="binding site" evidence="25">
    <location>
        <position position="121"/>
    </location>
    <ligand>
        <name>NAD(+)</name>
        <dbReference type="ChEBI" id="CHEBI:57540"/>
    </ligand>
</feature>
<name>A0A553P283_TIGCA</name>
<dbReference type="FunFam" id="1.10.1040.10:FF:000019">
    <property type="entry name" value="3-hydroxybutyryl-CoA dehydrogenase FadB2"/>
    <property type="match status" value="1"/>
</dbReference>
<keyword evidence="11 25" id="KW-0520">NAD</keyword>
<keyword evidence="6" id="KW-0276">Fatty acid metabolism</keyword>
<evidence type="ECO:0000256" key="8">
    <source>
        <dbReference type="ARBA" id="ARBA00022946"/>
    </source>
</evidence>
<dbReference type="InterPro" id="IPR036291">
    <property type="entry name" value="NAD(P)-bd_dom_sf"/>
</dbReference>
<dbReference type="Pfam" id="PF02737">
    <property type="entry name" value="3HCDH_N"/>
    <property type="match status" value="1"/>
</dbReference>
<sequence length="315" mass="34235">MAFVSQLSASTVRHLSTTSVARAGQIHEMIVIGGGLMGAGIAQVGAQTGHKVTLVDLNQEVLDRSQARIQASIQRVAKKQFQGDPSAGETFVQSALANLQIATQPHAALATADLVVEAVVENLELKRKIFQEYDAIAPAKTIFASNTSSLPIGDIATATQRLDRFGGLHFFNPVPVMKLLEVIRIPETSDATFQAMLDWGQAMKKTTVKCQDTPGFIVNRILVPTMMEAVRMVERGDASTRDVDTAMKLGAGHPMGPFELADYVGLDTVKFILDGWHAKYPDQPLFKPSDMLNQLVDSGKFGIKSGEGFYKYEKK</sequence>
<feature type="binding site" evidence="26">
    <location>
        <position position="148"/>
    </location>
    <ligand>
        <name>CoA</name>
        <dbReference type="ChEBI" id="CHEBI:57287"/>
    </ligand>
</feature>
<evidence type="ECO:0000256" key="21">
    <source>
        <dbReference type="ARBA" id="ARBA00071676"/>
    </source>
</evidence>
<dbReference type="InterPro" id="IPR008927">
    <property type="entry name" value="6-PGluconate_DH-like_C_sf"/>
</dbReference>
<dbReference type="EMBL" id="VCGU01000008">
    <property type="protein sequence ID" value="TRY71796.1"/>
    <property type="molecule type" value="Genomic_DNA"/>
</dbReference>
<dbReference type="OrthoDB" id="5958943at2759"/>
<proteinExistence type="inferred from homology"/>
<feature type="binding site" evidence="25">
    <location>
        <position position="304"/>
    </location>
    <ligand>
        <name>NAD(+)</name>
        <dbReference type="ChEBI" id="CHEBI:57540"/>
    </ligand>
</feature>
<dbReference type="PIRSF" id="PIRSF000105">
    <property type="entry name" value="HCDH"/>
    <property type="match status" value="1"/>
</dbReference>
<dbReference type="OMA" id="MAHPMGP"/>
<dbReference type="InterPro" id="IPR022694">
    <property type="entry name" value="3-OHacyl-CoA_DH"/>
</dbReference>
<dbReference type="PANTHER" id="PTHR43561:SF3">
    <property type="entry name" value="HYDROXYACYL-COENZYME A DEHYDROGENASE, MITOCHONDRIAL"/>
    <property type="match status" value="1"/>
</dbReference>
<dbReference type="Proteomes" id="UP000318571">
    <property type="component" value="Chromosome 7"/>
</dbReference>
<comment type="catalytic activity">
    <reaction evidence="17">
        <text>(3S)-hydroxyhexadecanoyl-CoA + NAD(+) = 3-oxohexadecanoyl-CoA + NADH + H(+)</text>
        <dbReference type="Rhea" id="RHEA:31159"/>
        <dbReference type="ChEBI" id="CHEBI:15378"/>
        <dbReference type="ChEBI" id="CHEBI:57349"/>
        <dbReference type="ChEBI" id="CHEBI:57540"/>
        <dbReference type="ChEBI" id="CHEBI:57945"/>
        <dbReference type="ChEBI" id="CHEBI:62613"/>
    </reaction>
</comment>
<gene>
    <name evidence="29" type="ORF">TCAL_01055</name>
</gene>
<evidence type="ECO:0000256" key="13">
    <source>
        <dbReference type="ARBA" id="ARBA00023128"/>
    </source>
</evidence>
<dbReference type="GO" id="GO:0005759">
    <property type="term" value="C:mitochondrial matrix"/>
    <property type="evidence" value="ECO:0007669"/>
    <property type="project" value="UniProtKB-SubCell"/>
</dbReference>
<dbReference type="InterPro" id="IPR052242">
    <property type="entry name" value="Mito_3-hydroxyacyl-CoA_DH"/>
</dbReference>
<feature type="binding site" evidence="25">
    <location>
        <position position="56"/>
    </location>
    <ligand>
        <name>NAD(+)</name>
        <dbReference type="ChEBI" id="CHEBI:57540"/>
    </ligand>
</feature>
<dbReference type="AlphaFoldDB" id="A0A553P283"/>
<keyword evidence="7" id="KW-0744">Spermatogenesis</keyword>
<evidence type="ECO:0000256" key="25">
    <source>
        <dbReference type="PIRSR" id="PIRSR000105-2"/>
    </source>
</evidence>
<dbReference type="PANTHER" id="PTHR43561">
    <property type="match status" value="1"/>
</dbReference>
<comment type="caution">
    <text evidence="29">The sequence shown here is derived from an EMBL/GenBank/DDBJ whole genome shotgun (WGS) entry which is preliminary data.</text>
</comment>
<feature type="domain" description="3-hydroxyacyl-CoA dehydrogenase NAD binding" evidence="28">
    <location>
        <begin position="30"/>
        <end position="213"/>
    </location>
</feature>
<dbReference type="GO" id="GO:0007283">
    <property type="term" value="P:spermatogenesis"/>
    <property type="evidence" value="ECO:0007669"/>
    <property type="project" value="UniProtKB-KW"/>
</dbReference>
<evidence type="ECO:0000256" key="20">
    <source>
        <dbReference type="ARBA" id="ARBA00065273"/>
    </source>
</evidence>
<dbReference type="Gene3D" id="1.10.1040.10">
    <property type="entry name" value="N-(1-d-carboxylethyl)-l-norvaline Dehydrogenase, domain 2"/>
    <property type="match status" value="1"/>
</dbReference>
<evidence type="ECO:0000256" key="15">
    <source>
        <dbReference type="ARBA" id="ARBA00049556"/>
    </source>
</evidence>
<dbReference type="Gene3D" id="3.40.50.720">
    <property type="entry name" value="NAD(P)-binding Rossmann-like Domain"/>
    <property type="match status" value="1"/>
</dbReference>
<keyword evidence="13" id="KW-0496">Mitochondrion</keyword>
<evidence type="ECO:0000256" key="18">
    <source>
        <dbReference type="ARBA" id="ARBA00052692"/>
    </source>
</evidence>
<evidence type="ECO:0000256" key="19">
    <source>
        <dbReference type="ARBA" id="ARBA00059837"/>
    </source>
</evidence>
<evidence type="ECO:0000256" key="5">
    <source>
        <dbReference type="ARBA" id="ARBA00022782"/>
    </source>
</evidence>
<evidence type="ECO:0000256" key="1">
    <source>
        <dbReference type="ARBA" id="ARBA00004305"/>
    </source>
</evidence>
<evidence type="ECO:0000256" key="10">
    <source>
        <dbReference type="ARBA" id="ARBA00023002"/>
    </source>
</evidence>
<evidence type="ECO:0000256" key="24">
    <source>
        <dbReference type="PIRSR" id="PIRSR000105-1"/>
    </source>
</evidence>
<evidence type="ECO:0000313" key="29">
    <source>
        <dbReference type="EMBL" id="TRY71796.1"/>
    </source>
</evidence>
<dbReference type="STRING" id="6832.A0A553P283"/>
<comment type="pathway">
    <text evidence="2">Lipid metabolism; fatty acid beta-oxidation.</text>
</comment>
<evidence type="ECO:0000256" key="26">
    <source>
        <dbReference type="PIRSR" id="PIRSR000105-3"/>
    </source>
</evidence>
<evidence type="ECO:0000256" key="2">
    <source>
        <dbReference type="ARBA" id="ARBA00005005"/>
    </source>
</evidence>
<comment type="subcellular location">
    <subcellularLocation>
        <location evidence="1">Mitochondrion matrix</location>
    </subcellularLocation>
</comment>
<comment type="function">
    <text evidence="19">Mitochondrial fatty acid beta-oxidation enzyme that catalyzes the third step of the beta-oxidation cycle for medium and short-chain 3-hydroxy fatty acyl-CoAs (C4 to C10). Plays a role in the control of insulin secretion by inhibiting the activation of glutamate dehydrogenase 1 (GLUD1), an enzyme that has an important role in regulating amino acid-induced insulin secretion. Plays a role in the maintenance of normal spermatogenesis through the reduction of fatty acid accumulation in the testes.</text>
</comment>
<dbReference type="FunFam" id="3.40.50.720:FF:000258">
    <property type="entry name" value="Hydroxyacyl-coenzyme A dehydrogenase, mitochondrial"/>
    <property type="match status" value="1"/>
</dbReference>
<feature type="binding site" evidence="26">
    <location>
        <position position="72"/>
    </location>
    <ligand>
        <name>CoA</name>
        <dbReference type="ChEBI" id="CHEBI:57287"/>
    </ligand>
</feature>
<reference evidence="29 30" key="1">
    <citation type="journal article" date="2018" name="Nat. Ecol. Evol.">
        <title>Genomic signatures of mitonuclear coevolution across populations of Tigriopus californicus.</title>
        <authorList>
            <person name="Barreto F.S."/>
            <person name="Watson E.T."/>
            <person name="Lima T.G."/>
            <person name="Willett C.S."/>
            <person name="Edmands S."/>
            <person name="Li W."/>
            <person name="Burton R.S."/>
        </authorList>
    </citation>
    <scope>NUCLEOTIDE SEQUENCE [LARGE SCALE GENOMIC DNA]</scope>
    <source>
        <strain evidence="29 30">San Diego</strain>
    </source>
</reference>
<evidence type="ECO:0000259" key="27">
    <source>
        <dbReference type="Pfam" id="PF00725"/>
    </source>
</evidence>
<comment type="catalytic activity">
    <reaction evidence="18">
        <text>(3S)-3-hydroxybutanoyl-CoA + NAD(+) = acetoacetyl-CoA + NADH + H(+)</text>
        <dbReference type="Rhea" id="RHEA:30799"/>
        <dbReference type="ChEBI" id="CHEBI:15378"/>
        <dbReference type="ChEBI" id="CHEBI:57286"/>
        <dbReference type="ChEBI" id="CHEBI:57316"/>
        <dbReference type="ChEBI" id="CHEBI:57540"/>
        <dbReference type="ChEBI" id="CHEBI:57945"/>
    </reaction>
</comment>
<keyword evidence="8" id="KW-0809">Transit peptide</keyword>
<comment type="subunit">
    <text evidence="20">Homodimer. Interacts with GLUD1; this interaction inhibits the activation of glutamate dehydrogenase 1 (GLUD1).</text>
</comment>
<feature type="binding site" evidence="25">
    <location>
        <position position="172"/>
    </location>
    <ligand>
        <name>NAD(+)</name>
        <dbReference type="ChEBI" id="CHEBI:57540"/>
    </ligand>
</feature>
<keyword evidence="10" id="KW-0560">Oxidoreductase</keyword>
<evidence type="ECO:0000256" key="9">
    <source>
        <dbReference type="ARBA" id="ARBA00022990"/>
    </source>
</evidence>
<keyword evidence="9" id="KW-0007">Acetylation</keyword>
<comment type="similarity">
    <text evidence="3">Belongs to the 3-hydroxyacyl-CoA dehydrogenase family.</text>
</comment>
<feature type="domain" description="3-hydroxyacyl-CoA dehydrogenase C-terminal" evidence="27">
    <location>
        <begin position="215"/>
        <end position="312"/>
    </location>
</feature>
<evidence type="ECO:0000256" key="16">
    <source>
        <dbReference type="ARBA" id="ARBA00051510"/>
    </source>
</evidence>
<organism evidence="29 30">
    <name type="scientific">Tigriopus californicus</name>
    <name type="common">Marine copepod</name>
    <dbReference type="NCBI Taxonomy" id="6832"/>
    <lineage>
        <taxon>Eukaryota</taxon>
        <taxon>Metazoa</taxon>
        <taxon>Ecdysozoa</taxon>
        <taxon>Arthropoda</taxon>
        <taxon>Crustacea</taxon>
        <taxon>Multicrustacea</taxon>
        <taxon>Hexanauplia</taxon>
        <taxon>Copepoda</taxon>
        <taxon>Harpacticoida</taxon>
        <taxon>Harpacticidae</taxon>
        <taxon>Tigriopus</taxon>
    </lineage>
</organism>
<dbReference type="InterPro" id="IPR006108">
    <property type="entry name" value="3HC_DH_C"/>
</dbReference>
<feature type="binding site" evidence="25">
    <location>
        <begin position="33"/>
        <end position="38"/>
    </location>
    <ligand>
        <name>NAD(+)</name>
        <dbReference type="ChEBI" id="CHEBI:57540"/>
    </ligand>
</feature>
<evidence type="ECO:0000256" key="17">
    <source>
        <dbReference type="ARBA" id="ARBA00052282"/>
    </source>
</evidence>
<protein>
    <recommendedName>
        <fullName evidence="21">Hydroxyacyl-coenzyme A dehydrogenase, mitochondrial</fullName>
        <ecNumber evidence="4">1.1.1.35</ecNumber>
    </recommendedName>
    <alternativeName>
        <fullName evidence="22">Medium and short-chain L-3-hydroxyacyl-coenzyme A dehydrogenase</fullName>
    </alternativeName>
    <alternativeName>
        <fullName evidence="23">Short-chain 3-hydroxyacyl-CoA dehydrogenase</fullName>
    </alternativeName>
</protein>
<keyword evidence="12" id="KW-0443">Lipid metabolism</keyword>